<reference evidence="1" key="2">
    <citation type="journal article" date="2024" name="Plant">
        <title>Genomic evolution and insights into agronomic trait innovations of Sesamum species.</title>
        <authorList>
            <person name="Miao H."/>
            <person name="Wang L."/>
            <person name="Qu L."/>
            <person name="Liu H."/>
            <person name="Sun Y."/>
            <person name="Le M."/>
            <person name="Wang Q."/>
            <person name="Wei S."/>
            <person name="Zheng Y."/>
            <person name="Lin W."/>
            <person name="Duan Y."/>
            <person name="Cao H."/>
            <person name="Xiong S."/>
            <person name="Wang X."/>
            <person name="Wei L."/>
            <person name="Li C."/>
            <person name="Ma Q."/>
            <person name="Ju M."/>
            <person name="Zhao R."/>
            <person name="Li G."/>
            <person name="Mu C."/>
            <person name="Tian Q."/>
            <person name="Mei H."/>
            <person name="Zhang T."/>
            <person name="Gao T."/>
            <person name="Zhang H."/>
        </authorList>
    </citation>
    <scope>NUCLEOTIDE SEQUENCE</scope>
    <source>
        <strain evidence="1">G01</strain>
    </source>
</reference>
<organism evidence="1">
    <name type="scientific">Sesamum angustifolium</name>
    <dbReference type="NCBI Taxonomy" id="2727405"/>
    <lineage>
        <taxon>Eukaryota</taxon>
        <taxon>Viridiplantae</taxon>
        <taxon>Streptophyta</taxon>
        <taxon>Embryophyta</taxon>
        <taxon>Tracheophyta</taxon>
        <taxon>Spermatophyta</taxon>
        <taxon>Magnoliopsida</taxon>
        <taxon>eudicotyledons</taxon>
        <taxon>Gunneridae</taxon>
        <taxon>Pentapetalae</taxon>
        <taxon>asterids</taxon>
        <taxon>lamiids</taxon>
        <taxon>Lamiales</taxon>
        <taxon>Pedaliaceae</taxon>
        <taxon>Sesamum</taxon>
    </lineage>
</organism>
<reference evidence="1" key="1">
    <citation type="submission" date="2020-06" db="EMBL/GenBank/DDBJ databases">
        <authorList>
            <person name="Li T."/>
            <person name="Hu X."/>
            <person name="Zhang T."/>
            <person name="Song X."/>
            <person name="Zhang H."/>
            <person name="Dai N."/>
            <person name="Sheng W."/>
            <person name="Hou X."/>
            <person name="Wei L."/>
        </authorList>
    </citation>
    <scope>NUCLEOTIDE SEQUENCE</scope>
    <source>
        <strain evidence="1">G01</strain>
        <tissue evidence="1">Leaf</tissue>
    </source>
</reference>
<dbReference type="AlphaFoldDB" id="A0AAW2J334"/>
<proteinExistence type="predicted"/>
<feature type="non-terminal residue" evidence="1">
    <location>
        <position position="163"/>
    </location>
</feature>
<gene>
    <name evidence="1" type="ORF">Sangu_2632900</name>
</gene>
<accession>A0AAW2J334</accession>
<dbReference type="EMBL" id="JACGWK010001418">
    <property type="protein sequence ID" value="KAL0289021.1"/>
    <property type="molecule type" value="Genomic_DNA"/>
</dbReference>
<protein>
    <submittedName>
        <fullName evidence="1">Uncharacterized protein</fullName>
    </submittedName>
</protein>
<evidence type="ECO:0000313" key="1">
    <source>
        <dbReference type="EMBL" id="KAL0289021.1"/>
    </source>
</evidence>
<comment type="caution">
    <text evidence="1">The sequence shown here is derived from an EMBL/GenBank/DDBJ whole genome shotgun (WGS) entry which is preliminary data.</text>
</comment>
<sequence>MLQQRSKLQWLKGGDQCTRLFFREVAARRPALRVIQINNSRGELLTSPQDVRNEFIGFYEQLLGGTRRRVVVQLDHLRPWTCHLVTEEEGIAMLQPVSRDEIKTAFFDIVEDKALGLDGYSSGFFKAAWLIVGEEMIKAIMEFFHSGKILKQLNATLITLIPK</sequence>
<name>A0AAW2J334_9LAMI</name>